<dbReference type="Proteomes" id="UP000193834">
    <property type="component" value="Unassembled WGS sequence"/>
</dbReference>
<dbReference type="EMBL" id="FXAZ01000005">
    <property type="protein sequence ID" value="SMG54088.1"/>
    <property type="molecule type" value="Genomic_DNA"/>
</dbReference>
<dbReference type="STRING" id="1852522.SAMN06295960_3659"/>
<dbReference type="InterPro" id="IPR003607">
    <property type="entry name" value="HD/PDEase_dom"/>
</dbReference>
<name>A0A1X7LJM9_9BACL</name>
<accession>A0A1X7LJM9</accession>
<dbReference type="Gene3D" id="1.10.3210.10">
    <property type="entry name" value="Hypothetical protein af1432"/>
    <property type="match status" value="1"/>
</dbReference>
<protein>
    <submittedName>
        <fullName evidence="3">5'-deoxynucleotidase</fullName>
    </submittedName>
</protein>
<keyword evidence="4" id="KW-1185">Reference proteome</keyword>
<dbReference type="PANTHER" id="PTHR11845:SF13">
    <property type="entry name" value="5'-DEOXYNUCLEOTIDASE HDDC2"/>
    <property type="match status" value="1"/>
</dbReference>
<gene>
    <name evidence="3" type="ORF">SAMN06295960_3659</name>
</gene>
<organism evidence="3 4">
    <name type="scientific">Paenibacillus aquistagni</name>
    <dbReference type="NCBI Taxonomy" id="1852522"/>
    <lineage>
        <taxon>Bacteria</taxon>
        <taxon>Bacillati</taxon>
        <taxon>Bacillota</taxon>
        <taxon>Bacilli</taxon>
        <taxon>Bacillales</taxon>
        <taxon>Paenibacillaceae</taxon>
        <taxon>Paenibacillus</taxon>
    </lineage>
</organism>
<dbReference type="Pfam" id="PF12917">
    <property type="entry name" value="YfbR-like"/>
    <property type="match status" value="1"/>
</dbReference>
<dbReference type="CDD" id="cd00077">
    <property type="entry name" value="HDc"/>
    <property type="match status" value="1"/>
</dbReference>
<sequence length="212" mass="24639">MEQQSCPKKPEEMNPSASSSNHFYAYMYRLKYIERWSLMRNTTRENVAEHSFHVALTTHMICTIANEVFHRQIDTNEAVALALFHDATEVFTGDIPTPIKHHNPIILSNFREIEQQAAKRLIDMIPESIRGIYRPLIEDQTSELKKYVKAADLIDAYLKCTFEVEAGNQEFAVAKRQTEEKLKQLEMEEVDYFMNTLAPSFTMTLDEMSRPL</sequence>
<evidence type="ECO:0000313" key="4">
    <source>
        <dbReference type="Proteomes" id="UP000193834"/>
    </source>
</evidence>
<dbReference type="AlphaFoldDB" id="A0A1X7LJM9"/>
<dbReference type="NCBIfam" id="NF003009">
    <property type="entry name" value="PRK03826.1"/>
    <property type="match status" value="1"/>
</dbReference>
<dbReference type="PANTHER" id="PTHR11845">
    <property type="entry name" value="5'-DEOXYNUCLEOTIDASE HDDC2"/>
    <property type="match status" value="1"/>
</dbReference>
<proteinExistence type="predicted"/>
<dbReference type="GO" id="GO:0005737">
    <property type="term" value="C:cytoplasm"/>
    <property type="evidence" value="ECO:0007669"/>
    <property type="project" value="TreeGrafter"/>
</dbReference>
<dbReference type="SUPFAM" id="SSF109604">
    <property type="entry name" value="HD-domain/PDEase-like"/>
    <property type="match status" value="1"/>
</dbReference>
<evidence type="ECO:0000256" key="1">
    <source>
        <dbReference type="ARBA" id="ARBA00022801"/>
    </source>
</evidence>
<dbReference type="SMART" id="SM00471">
    <property type="entry name" value="HDc"/>
    <property type="match status" value="1"/>
</dbReference>
<dbReference type="GO" id="GO:0002953">
    <property type="term" value="F:5'-deoxynucleotidase activity"/>
    <property type="evidence" value="ECO:0007669"/>
    <property type="project" value="InterPro"/>
</dbReference>
<evidence type="ECO:0000259" key="2">
    <source>
        <dbReference type="SMART" id="SM00471"/>
    </source>
</evidence>
<dbReference type="InterPro" id="IPR039356">
    <property type="entry name" value="YfbR/HDDC2"/>
</dbReference>
<reference evidence="3 4" key="1">
    <citation type="submission" date="2017-04" db="EMBL/GenBank/DDBJ databases">
        <authorList>
            <person name="Afonso C.L."/>
            <person name="Miller P.J."/>
            <person name="Scott M.A."/>
            <person name="Spackman E."/>
            <person name="Goraichik I."/>
            <person name="Dimitrov K.M."/>
            <person name="Suarez D.L."/>
            <person name="Swayne D.E."/>
        </authorList>
    </citation>
    <scope>NUCLEOTIDE SEQUENCE [LARGE SCALE GENOMIC DNA]</scope>
    <source>
        <strain evidence="3 4">11</strain>
    </source>
</reference>
<evidence type="ECO:0000313" key="3">
    <source>
        <dbReference type="EMBL" id="SMG54088.1"/>
    </source>
</evidence>
<keyword evidence="1" id="KW-0378">Hydrolase</keyword>
<feature type="domain" description="HD/PDEase" evidence="2">
    <location>
        <begin position="43"/>
        <end position="166"/>
    </location>
</feature>